<dbReference type="GO" id="GO:0003723">
    <property type="term" value="F:RNA binding"/>
    <property type="evidence" value="ECO:0007669"/>
    <property type="project" value="UniProtKB-KW"/>
</dbReference>
<evidence type="ECO:0000256" key="1">
    <source>
        <dbReference type="ARBA" id="ARBA00022664"/>
    </source>
</evidence>
<accession>A0A6J2TZV7</accession>
<feature type="compositionally biased region" description="Basic residues" evidence="7">
    <location>
        <begin position="842"/>
        <end position="854"/>
    </location>
</feature>
<feature type="region of interest" description="Disordered" evidence="7">
    <location>
        <begin position="365"/>
        <end position="391"/>
    </location>
</feature>
<dbReference type="InterPro" id="IPR035967">
    <property type="entry name" value="SWAP/Surp_sf"/>
</dbReference>
<feature type="compositionally biased region" description="Polar residues" evidence="7">
    <location>
        <begin position="368"/>
        <end position="379"/>
    </location>
</feature>
<dbReference type="InterPro" id="IPR019147">
    <property type="entry name" value="SWAP_N_domain"/>
</dbReference>
<dbReference type="InterPro" id="IPR040397">
    <property type="entry name" value="SWAP"/>
</dbReference>
<feature type="compositionally biased region" description="Low complexity" evidence="7">
    <location>
        <begin position="380"/>
        <end position="391"/>
    </location>
</feature>
<feature type="compositionally biased region" description="Low complexity" evidence="7">
    <location>
        <begin position="312"/>
        <end position="322"/>
    </location>
</feature>
<feature type="compositionally biased region" description="Basic residues" evidence="7">
    <location>
        <begin position="883"/>
        <end position="901"/>
    </location>
</feature>
<evidence type="ECO:0000256" key="5">
    <source>
        <dbReference type="ARBA" id="ARBA00023163"/>
    </source>
</evidence>
<dbReference type="PANTHER" id="PTHR13161:SF15">
    <property type="entry name" value="SPLICING FACTOR, SUPPRESSOR OF WHITE-APRICOT HOMOLOG"/>
    <property type="match status" value="1"/>
</dbReference>
<dbReference type="SMART" id="SM01141">
    <property type="entry name" value="DRY_EERY"/>
    <property type="match status" value="1"/>
</dbReference>
<evidence type="ECO:0000256" key="3">
    <source>
        <dbReference type="ARBA" id="ARBA00022884"/>
    </source>
</evidence>
<evidence type="ECO:0000256" key="4">
    <source>
        <dbReference type="ARBA" id="ARBA00023015"/>
    </source>
</evidence>
<evidence type="ECO:0000313" key="9">
    <source>
        <dbReference type="Proteomes" id="UP000504634"/>
    </source>
</evidence>
<feature type="compositionally biased region" description="Basic residues" evidence="7">
    <location>
        <begin position="915"/>
        <end position="924"/>
    </location>
</feature>
<dbReference type="CTD" id="31054"/>
<dbReference type="SUPFAM" id="SSF109905">
    <property type="entry name" value="Surp module (SWAP domain)"/>
    <property type="match status" value="2"/>
</dbReference>
<evidence type="ECO:0000256" key="6">
    <source>
        <dbReference type="ARBA" id="ARBA00023187"/>
    </source>
</evidence>
<dbReference type="RefSeq" id="XP_030380743.1">
    <property type="nucleotide sequence ID" value="XM_030524883.1"/>
</dbReference>
<dbReference type="Pfam" id="PF09750">
    <property type="entry name" value="DRY_EERY"/>
    <property type="match status" value="1"/>
</dbReference>
<sequence>MLPYNIRAGDSSAMAREYAGGSVSGILRKTGTAAAGGGGLGGGVAANVVASSTTSATMAGSTAYGAAATALDARQPPVELLVFGYACKIFRDDEKARELDHGKHLIPWMGDVNLKIDRYDVRGALCDLSSFEAPPGGYGNRLEYLTAEEQRAEQLCEEERYLFLYKNEEEHKLQQEEDLKRLQQETSGGNYSQVGFQYDGQSQAAPVPTSATVAPSSPTSEENEQPYILPATLLEIPPPGMLVPETMKQHAIIEKTARFIAMQGAQMEILIKAKQSNNPQFDFLTQGGLLQPYYRHLLAAIKQGKYAPAPEPAAETPGETTNPPSPKRLNVITVPTIKYKPSANCAYTQLISKIKGVPLQAVLDDEGSASNSQHSAGTASPTPSCKSSQSSEFMPVLLQYNGSTFAHAPLEEPDEDNANDAPPKVELLKSTSALALAQDYSSESEADEQEQQQQQQQQQQPPPKKKLNLAEAPLHETKPPALLTFPLPEENLRHIIDKTATYVIKNGRQFEETLRTKSVERFNFLLPSNEYYPYYMFKITGDVDAASKEEKTRKAAAVAAALMSKKGLTFGGAAAAAAAEKAPVSFSIRARDEQAPLQSTLPQEASDDEEDGKAGAATSASGNESSRPGMPDSVQRAIKQVETQLLARSGGGQKPMVTTLPATMGTASPTAPHKDQRQAEERFKDKLAQIAREKLNGLITREKQLQLERKRKAMAFLNQIKGEAAGSSSVSETAATKDGLVEGGEGEDSNDSVRSIPITYFGPDEDEDEQEDNVAKEGTKTAADDDDEEGGGDLEKYNLLNDDSTNTFTSKAPPALPSVLLSDDDDVQLVAAGTAPTTAARSRVRSRSSRHRSSSRSTLLDASESSSGSDSGGSSESGSPGRSHSRGKSRSRSYRQRRKRKAGDDLSMPTPTKTHDRKHRRRGYRSTTRSPAQQRRHKQRSRSRSRSHSERSRSRSVVVSSDEEPRYHHRHHHYAHHDHHDHHREERQRSRHASRKSHKRHKRRRRSSDGSH</sequence>
<dbReference type="AlphaFoldDB" id="A0A6J2TZV7"/>
<keyword evidence="4" id="KW-0805">Transcription regulation</keyword>
<dbReference type="GO" id="GO:0000395">
    <property type="term" value="P:mRNA 5'-splice site recognition"/>
    <property type="evidence" value="ECO:0007669"/>
    <property type="project" value="TreeGrafter"/>
</dbReference>
<dbReference type="SMART" id="SM00648">
    <property type="entry name" value="SWAP"/>
    <property type="match status" value="2"/>
</dbReference>
<dbReference type="OrthoDB" id="5836667at2759"/>
<keyword evidence="6" id="KW-0508">mRNA splicing</keyword>
<feature type="compositionally biased region" description="Acidic residues" evidence="7">
    <location>
        <begin position="763"/>
        <end position="772"/>
    </location>
</feature>
<feature type="compositionally biased region" description="Basic residues" evidence="7">
    <location>
        <begin position="989"/>
        <end position="1006"/>
    </location>
</feature>
<feature type="compositionally biased region" description="Basic residues" evidence="7">
    <location>
        <begin position="934"/>
        <end position="946"/>
    </location>
</feature>
<feature type="compositionally biased region" description="Low complexity" evidence="7">
    <location>
        <begin position="204"/>
        <end position="220"/>
    </location>
</feature>
<keyword evidence="2" id="KW-0677">Repeat</keyword>
<feature type="region of interest" description="Disordered" evidence="7">
    <location>
        <begin position="832"/>
        <end position="1012"/>
    </location>
</feature>
<keyword evidence="9" id="KW-1185">Reference proteome</keyword>
<evidence type="ECO:0000259" key="8">
    <source>
        <dbReference type="PROSITE" id="PS50128"/>
    </source>
</evidence>
<proteinExistence type="predicted"/>
<name>A0A6J2TZV7_DROLE</name>
<dbReference type="PROSITE" id="PS50128">
    <property type="entry name" value="SURP"/>
    <property type="match status" value="2"/>
</dbReference>
<feature type="region of interest" description="Disordered" evidence="7">
    <location>
        <begin position="308"/>
        <end position="329"/>
    </location>
</feature>
<keyword evidence="5" id="KW-0804">Transcription</keyword>
<keyword evidence="1" id="KW-0507">mRNA processing</keyword>
<evidence type="ECO:0000313" key="10">
    <source>
        <dbReference type="RefSeq" id="XP_030380743.1"/>
    </source>
</evidence>
<organism evidence="9 10">
    <name type="scientific">Drosophila lebanonensis</name>
    <name type="common">Fruit fly</name>
    <name type="synonym">Scaptodrosophila lebanonensis</name>
    <dbReference type="NCBI Taxonomy" id="7225"/>
    <lineage>
        <taxon>Eukaryota</taxon>
        <taxon>Metazoa</taxon>
        <taxon>Ecdysozoa</taxon>
        <taxon>Arthropoda</taxon>
        <taxon>Hexapoda</taxon>
        <taxon>Insecta</taxon>
        <taxon>Pterygota</taxon>
        <taxon>Neoptera</taxon>
        <taxon>Endopterygota</taxon>
        <taxon>Diptera</taxon>
        <taxon>Brachycera</taxon>
        <taxon>Muscomorpha</taxon>
        <taxon>Ephydroidea</taxon>
        <taxon>Drosophilidae</taxon>
        <taxon>Scaptodrosophila</taxon>
    </lineage>
</organism>
<feature type="compositionally biased region" description="Low complexity" evidence="7">
    <location>
        <begin position="810"/>
        <end position="820"/>
    </location>
</feature>
<dbReference type="Proteomes" id="UP000504634">
    <property type="component" value="Unplaced"/>
</dbReference>
<feature type="compositionally biased region" description="Low complexity" evidence="7">
    <location>
        <begin position="855"/>
        <end position="882"/>
    </location>
</feature>
<dbReference type="PANTHER" id="PTHR13161">
    <property type="entry name" value="SPLICING FACTOR SUPPRESSOR OF WHITE APRICOT"/>
    <property type="match status" value="1"/>
</dbReference>
<gene>
    <name evidence="10" type="primary">LOC115628702</name>
</gene>
<evidence type="ECO:0000256" key="7">
    <source>
        <dbReference type="SAM" id="MobiDB-lite"/>
    </source>
</evidence>
<feature type="domain" description="SURP motif" evidence="8">
    <location>
        <begin position="252"/>
        <end position="294"/>
    </location>
</feature>
<feature type="region of interest" description="Disordered" evidence="7">
    <location>
        <begin position="438"/>
        <end position="465"/>
    </location>
</feature>
<dbReference type="Gene3D" id="1.10.10.790">
    <property type="entry name" value="Surp module"/>
    <property type="match status" value="2"/>
</dbReference>
<feature type="compositionally biased region" description="Basic and acidic residues" evidence="7">
    <location>
        <begin position="773"/>
        <end position="783"/>
    </location>
</feature>
<dbReference type="GeneID" id="115628702"/>
<feature type="domain" description="SURP motif" evidence="8">
    <location>
        <begin position="495"/>
        <end position="535"/>
    </location>
</feature>
<dbReference type="Pfam" id="PF01805">
    <property type="entry name" value="Surp"/>
    <property type="match status" value="2"/>
</dbReference>
<evidence type="ECO:0000256" key="2">
    <source>
        <dbReference type="ARBA" id="ARBA00022737"/>
    </source>
</evidence>
<feature type="compositionally biased region" description="Basic residues" evidence="7">
    <location>
        <begin position="967"/>
        <end position="982"/>
    </location>
</feature>
<feature type="region of interest" description="Disordered" evidence="7">
    <location>
        <begin position="202"/>
        <end position="224"/>
    </location>
</feature>
<dbReference type="InterPro" id="IPR000061">
    <property type="entry name" value="Surp"/>
</dbReference>
<reference evidence="10" key="1">
    <citation type="submission" date="2025-08" db="UniProtKB">
        <authorList>
            <consortium name="RefSeq"/>
        </authorList>
    </citation>
    <scope>IDENTIFICATION</scope>
    <source>
        <strain evidence="10">11010-0011.00</strain>
        <tissue evidence="10">Whole body</tissue>
    </source>
</reference>
<feature type="region of interest" description="Disordered" evidence="7">
    <location>
        <begin position="722"/>
        <end position="820"/>
    </location>
</feature>
<protein>
    <submittedName>
        <fullName evidence="10">Protein suppressor of white apricot</fullName>
    </submittedName>
</protein>
<keyword evidence="3" id="KW-0694">RNA-binding</keyword>
<feature type="region of interest" description="Disordered" evidence="7">
    <location>
        <begin position="592"/>
        <end position="633"/>
    </location>
</feature>